<evidence type="ECO:0000256" key="1">
    <source>
        <dbReference type="ARBA" id="ARBA00022553"/>
    </source>
</evidence>
<dbReference type="PANTHER" id="PTHR44591">
    <property type="entry name" value="STRESS RESPONSE REGULATOR PROTEIN 1"/>
    <property type="match status" value="1"/>
</dbReference>
<protein>
    <submittedName>
        <fullName evidence="6">Response regulator</fullName>
    </submittedName>
</protein>
<organism evidence="6 7">
    <name type="scientific">Tardiphaga alba</name>
    <dbReference type="NCBI Taxonomy" id="340268"/>
    <lineage>
        <taxon>Bacteria</taxon>
        <taxon>Pseudomonadati</taxon>
        <taxon>Pseudomonadota</taxon>
        <taxon>Alphaproteobacteria</taxon>
        <taxon>Hyphomicrobiales</taxon>
        <taxon>Nitrobacteraceae</taxon>
        <taxon>Tardiphaga</taxon>
    </lineage>
</organism>
<dbReference type="RefSeq" id="WP_211910733.1">
    <property type="nucleotide sequence ID" value="NZ_CP036498.1"/>
</dbReference>
<dbReference type="InterPro" id="IPR050595">
    <property type="entry name" value="Bact_response_regulator"/>
</dbReference>
<dbReference type="PROSITE" id="PS50110">
    <property type="entry name" value="RESPONSE_REGULATORY"/>
    <property type="match status" value="1"/>
</dbReference>
<keyword evidence="3" id="KW-0804">Transcription</keyword>
<dbReference type="SMART" id="SM00448">
    <property type="entry name" value="REC"/>
    <property type="match status" value="1"/>
</dbReference>
<reference evidence="6 7" key="1">
    <citation type="submission" date="2019-02" db="EMBL/GenBank/DDBJ databases">
        <title>Emended description of the genus Rhodopseudomonas and description of Rhodopseudomonas albus sp. nov., a non-phototrophic, heavy-metal-tolerant bacterium isolated from garden soil.</title>
        <authorList>
            <person name="Bao Z."/>
            <person name="Cao W.W."/>
            <person name="Sato Y."/>
            <person name="Nishizawa T."/>
            <person name="Zhao J."/>
            <person name="Guo Y."/>
            <person name="Ohta H."/>
        </authorList>
    </citation>
    <scope>NUCLEOTIDE SEQUENCE [LARGE SCALE GENOMIC DNA]</scope>
    <source>
        <strain evidence="6 7">SK50-23</strain>
    </source>
</reference>
<gene>
    <name evidence="6" type="ORF">RPMA_26595</name>
</gene>
<evidence type="ECO:0000313" key="7">
    <source>
        <dbReference type="Proteomes" id="UP000682843"/>
    </source>
</evidence>
<dbReference type="Pfam" id="PF00072">
    <property type="entry name" value="Response_reg"/>
    <property type="match status" value="1"/>
</dbReference>
<sequence>MFDDQDLTPYALIADDDAFIRMDAADILEAAGFLVHEASNVAEAIELLEHHAESVQLLFTDVHMPPGELTGFDLARQCAERWPDIGILIASGAAKPAVGDMPDGAIFINKPFSADVVHDRLQELLPDGKKPLPLKRKAT</sequence>
<proteinExistence type="predicted"/>
<accession>A0ABX8AE39</accession>
<dbReference type="InterPro" id="IPR001789">
    <property type="entry name" value="Sig_transdc_resp-reg_receiver"/>
</dbReference>
<dbReference type="Gene3D" id="3.40.50.2300">
    <property type="match status" value="1"/>
</dbReference>
<evidence type="ECO:0000259" key="5">
    <source>
        <dbReference type="PROSITE" id="PS50110"/>
    </source>
</evidence>
<dbReference type="EMBL" id="CP036498">
    <property type="protein sequence ID" value="QUS41997.1"/>
    <property type="molecule type" value="Genomic_DNA"/>
</dbReference>
<keyword evidence="1 4" id="KW-0597">Phosphoprotein</keyword>
<feature type="modified residue" description="4-aspartylphosphate" evidence="4">
    <location>
        <position position="61"/>
    </location>
</feature>
<dbReference type="InterPro" id="IPR011006">
    <property type="entry name" value="CheY-like_superfamily"/>
</dbReference>
<dbReference type="Proteomes" id="UP000682843">
    <property type="component" value="Chromosome"/>
</dbReference>
<evidence type="ECO:0000256" key="2">
    <source>
        <dbReference type="ARBA" id="ARBA00023015"/>
    </source>
</evidence>
<dbReference type="SUPFAM" id="SSF52172">
    <property type="entry name" value="CheY-like"/>
    <property type="match status" value="1"/>
</dbReference>
<keyword evidence="2" id="KW-0805">Transcription regulation</keyword>
<evidence type="ECO:0000256" key="4">
    <source>
        <dbReference type="PROSITE-ProRule" id="PRU00169"/>
    </source>
</evidence>
<name>A0ABX8AE39_9BRAD</name>
<evidence type="ECO:0000256" key="3">
    <source>
        <dbReference type="ARBA" id="ARBA00023163"/>
    </source>
</evidence>
<dbReference type="PANTHER" id="PTHR44591:SF3">
    <property type="entry name" value="RESPONSE REGULATORY DOMAIN-CONTAINING PROTEIN"/>
    <property type="match status" value="1"/>
</dbReference>
<feature type="domain" description="Response regulatory" evidence="5">
    <location>
        <begin position="10"/>
        <end position="125"/>
    </location>
</feature>
<evidence type="ECO:0000313" key="6">
    <source>
        <dbReference type="EMBL" id="QUS41997.1"/>
    </source>
</evidence>
<keyword evidence="7" id="KW-1185">Reference proteome</keyword>